<organism evidence="1 2">
    <name type="scientific">Algoriphagus aquimarinus</name>
    <dbReference type="NCBI Taxonomy" id="237018"/>
    <lineage>
        <taxon>Bacteria</taxon>
        <taxon>Pseudomonadati</taxon>
        <taxon>Bacteroidota</taxon>
        <taxon>Cytophagia</taxon>
        <taxon>Cytophagales</taxon>
        <taxon>Cyclobacteriaceae</taxon>
        <taxon>Algoriphagus</taxon>
    </lineage>
</organism>
<dbReference type="OrthoDB" id="9786424at2"/>
<dbReference type="Proteomes" id="UP000321935">
    <property type="component" value="Unassembled WGS sequence"/>
</dbReference>
<dbReference type="PANTHER" id="PTHR30164">
    <property type="entry name" value="MTFA PEPTIDASE"/>
    <property type="match status" value="1"/>
</dbReference>
<dbReference type="InterPro" id="IPR042252">
    <property type="entry name" value="MtfA_N"/>
</dbReference>
<reference evidence="1 2" key="1">
    <citation type="submission" date="2019-08" db="EMBL/GenBank/DDBJ databases">
        <title>Genomes sequence of Algoriphagus aquimarinus ACAM450.</title>
        <authorList>
            <person name="Bowman J.P."/>
        </authorList>
    </citation>
    <scope>NUCLEOTIDE SEQUENCE [LARGE SCALE GENOMIC DNA]</scope>
    <source>
        <strain evidence="1 2">ACAM 450</strain>
    </source>
</reference>
<protein>
    <submittedName>
        <fullName evidence="1">Peptidase</fullName>
    </submittedName>
</protein>
<gene>
    <name evidence="1" type="ORF">ESV85_04630</name>
</gene>
<dbReference type="SUPFAM" id="SSF55486">
    <property type="entry name" value="Metalloproteases ('zincins'), catalytic domain"/>
    <property type="match status" value="1"/>
</dbReference>
<dbReference type="InterPro" id="IPR010384">
    <property type="entry name" value="MtfA_fam"/>
</dbReference>
<proteinExistence type="predicted"/>
<dbReference type="GO" id="GO:0008237">
    <property type="term" value="F:metallopeptidase activity"/>
    <property type="evidence" value="ECO:0007669"/>
    <property type="project" value="InterPro"/>
</dbReference>
<sequence length="295" mass="33537">MVTKILVGLFIALILYLLFRPKKIKSGYDAPEVFPENWRLYLLQEVNFYASLDEEDKVTFEADILRFLKRVRITGIKTAVDDEDRLLVASSAVIPVFAFPDWEYSSLHEVLLYPDLFTEKYDFSEQSRNISGMVGSGGVMHHVVIFSKPALHLGFDNASDKMNVGIHEFVHLFDKQDGEIDGIPHVIMKNQAVLPWLHLISESTKEMLSGRSDINIYGATNKQEFLAVASEYFFERPKLFKEKHPELYDVLSAVFQTDLASSQVGDNTLKRTIGRNDPCPCGSGKKFKDCCMSHD</sequence>
<dbReference type="SUPFAM" id="SSF103642">
    <property type="entry name" value="Sec-C motif"/>
    <property type="match status" value="1"/>
</dbReference>
<dbReference type="AlphaFoldDB" id="A0A5C7B0G8"/>
<dbReference type="InterPro" id="IPR004027">
    <property type="entry name" value="SEC_C_motif"/>
</dbReference>
<dbReference type="Gene3D" id="3.40.390.10">
    <property type="entry name" value="Collagenase (Catalytic Domain)"/>
    <property type="match status" value="1"/>
</dbReference>
<dbReference type="PANTHER" id="PTHR30164:SF2">
    <property type="entry name" value="PROTEIN MTFA"/>
    <property type="match status" value="1"/>
</dbReference>
<name>A0A5C7B0G8_9BACT</name>
<dbReference type="Gene3D" id="1.10.472.150">
    <property type="entry name" value="Glucose-regulated metallo-peptidase M90, N-terminal domain"/>
    <property type="match status" value="1"/>
</dbReference>
<dbReference type="EMBL" id="VORW01000002">
    <property type="protein sequence ID" value="TXE13269.1"/>
    <property type="molecule type" value="Genomic_DNA"/>
</dbReference>
<dbReference type="Pfam" id="PF02810">
    <property type="entry name" value="SEC-C"/>
    <property type="match status" value="1"/>
</dbReference>
<dbReference type="Pfam" id="PF06167">
    <property type="entry name" value="Peptidase_M90"/>
    <property type="match status" value="1"/>
</dbReference>
<dbReference type="CDD" id="cd20169">
    <property type="entry name" value="Peptidase_M90_mtfA"/>
    <property type="match status" value="1"/>
</dbReference>
<dbReference type="GO" id="GO:0005829">
    <property type="term" value="C:cytosol"/>
    <property type="evidence" value="ECO:0007669"/>
    <property type="project" value="TreeGrafter"/>
</dbReference>
<dbReference type="GO" id="GO:0004177">
    <property type="term" value="F:aminopeptidase activity"/>
    <property type="evidence" value="ECO:0007669"/>
    <property type="project" value="TreeGrafter"/>
</dbReference>
<comment type="caution">
    <text evidence="1">The sequence shown here is derived from an EMBL/GenBank/DDBJ whole genome shotgun (WGS) entry which is preliminary data.</text>
</comment>
<dbReference type="InterPro" id="IPR024079">
    <property type="entry name" value="MetalloPept_cat_dom_sf"/>
</dbReference>
<accession>A0A5C7B0G8</accession>
<evidence type="ECO:0000313" key="1">
    <source>
        <dbReference type="EMBL" id="TXE13269.1"/>
    </source>
</evidence>
<dbReference type="RefSeq" id="WP_146915224.1">
    <property type="nucleotide sequence ID" value="NZ_VORW01000002.1"/>
</dbReference>
<evidence type="ECO:0000313" key="2">
    <source>
        <dbReference type="Proteomes" id="UP000321935"/>
    </source>
</evidence>